<name>A0AAN9B6E2_9CAEN</name>
<evidence type="ECO:0000313" key="3">
    <source>
        <dbReference type="EMBL" id="KAK7099613.1"/>
    </source>
</evidence>
<comment type="caution">
    <text evidence="3">The sequence shown here is derived from an EMBL/GenBank/DDBJ whole genome shotgun (WGS) entry which is preliminary data.</text>
</comment>
<accession>A0AAN9B6E2</accession>
<proteinExistence type="predicted"/>
<evidence type="ECO:0000313" key="4">
    <source>
        <dbReference type="Proteomes" id="UP001374579"/>
    </source>
</evidence>
<dbReference type="PROSITE" id="PS51019">
    <property type="entry name" value="REELIN"/>
    <property type="match status" value="1"/>
</dbReference>
<keyword evidence="4" id="KW-1185">Reference proteome</keyword>
<gene>
    <name evidence="3" type="ORF">V1264_022700</name>
</gene>
<feature type="region of interest" description="Disordered" evidence="1">
    <location>
        <begin position="75"/>
        <end position="146"/>
    </location>
</feature>
<feature type="compositionally biased region" description="Polar residues" evidence="1">
    <location>
        <begin position="11"/>
        <end position="21"/>
    </location>
</feature>
<feature type="compositionally biased region" description="Polar residues" evidence="1">
    <location>
        <begin position="132"/>
        <end position="146"/>
    </location>
</feature>
<dbReference type="Gene3D" id="2.60.40.4060">
    <property type="entry name" value="Reeler domain"/>
    <property type="match status" value="1"/>
</dbReference>
<dbReference type="Pfam" id="PF02014">
    <property type="entry name" value="Reeler"/>
    <property type="match status" value="1"/>
</dbReference>
<evidence type="ECO:0000259" key="2">
    <source>
        <dbReference type="PROSITE" id="PS51019"/>
    </source>
</evidence>
<feature type="region of interest" description="Disordered" evidence="1">
    <location>
        <begin position="1"/>
        <end position="21"/>
    </location>
</feature>
<reference evidence="3 4" key="1">
    <citation type="submission" date="2024-02" db="EMBL/GenBank/DDBJ databases">
        <title>Chromosome-scale genome assembly of the rough periwinkle Littorina saxatilis.</title>
        <authorList>
            <person name="De Jode A."/>
            <person name="Faria R."/>
            <person name="Formenti G."/>
            <person name="Sims Y."/>
            <person name="Smith T.P."/>
            <person name="Tracey A."/>
            <person name="Wood J.M.D."/>
            <person name="Zagrodzka Z.B."/>
            <person name="Johannesson K."/>
            <person name="Butlin R.K."/>
            <person name="Leder E.H."/>
        </authorList>
    </citation>
    <scope>NUCLEOTIDE SEQUENCE [LARGE SCALE GENOMIC DNA]</scope>
    <source>
        <strain evidence="3">Snail1</strain>
        <tissue evidence="3">Muscle</tissue>
    </source>
</reference>
<evidence type="ECO:0000256" key="1">
    <source>
        <dbReference type="SAM" id="MobiDB-lite"/>
    </source>
</evidence>
<dbReference type="InterPro" id="IPR042307">
    <property type="entry name" value="Reeler_sf"/>
</dbReference>
<dbReference type="AlphaFoldDB" id="A0AAN9B6E2"/>
<organism evidence="3 4">
    <name type="scientific">Littorina saxatilis</name>
    <dbReference type="NCBI Taxonomy" id="31220"/>
    <lineage>
        <taxon>Eukaryota</taxon>
        <taxon>Metazoa</taxon>
        <taxon>Spiralia</taxon>
        <taxon>Lophotrochozoa</taxon>
        <taxon>Mollusca</taxon>
        <taxon>Gastropoda</taxon>
        <taxon>Caenogastropoda</taxon>
        <taxon>Littorinimorpha</taxon>
        <taxon>Littorinoidea</taxon>
        <taxon>Littorinidae</taxon>
        <taxon>Littorina</taxon>
    </lineage>
</organism>
<sequence length="167" mass="17513">MTKLQCVHQGGSITQTGPTPKSSMTFQWTAPSDLSPGAQVNIVATIVKERVIFWTDVLPAEPLVYVVTPPDLPPVGGTSTSTTTNDPGGVLPTPGTAFPPTSPATTTVAPLGTQRKQDVTSPMTGNPGEKNQAVTSPMTGNPGEKNQVTDWLSMTCVSFLIAFLEVF</sequence>
<dbReference type="EMBL" id="JBAMIC010000011">
    <property type="protein sequence ID" value="KAK7099613.1"/>
    <property type="molecule type" value="Genomic_DNA"/>
</dbReference>
<feature type="domain" description="Reelin" evidence="2">
    <location>
        <begin position="1"/>
        <end position="80"/>
    </location>
</feature>
<feature type="compositionally biased region" description="Low complexity" evidence="1">
    <location>
        <begin position="92"/>
        <end position="110"/>
    </location>
</feature>
<dbReference type="InterPro" id="IPR002861">
    <property type="entry name" value="Reeler_dom"/>
</dbReference>
<dbReference type="Proteomes" id="UP001374579">
    <property type="component" value="Unassembled WGS sequence"/>
</dbReference>
<protein>
    <recommendedName>
        <fullName evidence="2">Reelin domain-containing protein</fullName>
    </recommendedName>
</protein>